<comment type="caution">
    <text evidence="1">The sequence shown here is derived from an EMBL/GenBank/DDBJ whole genome shotgun (WGS) entry which is preliminary data.</text>
</comment>
<evidence type="ECO:0000313" key="2">
    <source>
        <dbReference type="Proteomes" id="UP000645462"/>
    </source>
</evidence>
<protein>
    <recommendedName>
        <fullName evidence="3">Secreted protein</fullName>
    </recommendedName>
</protein>
<gene>
    <name evidence="1" type="ORF">GCM10011363_12040</name>
</gene>
<evidence type="ECO:0008006" key="3">
    <source>
        <dbReference type="Google" id="ProtNLM"/>
    </source>
</evidence>
<proteinExistence type="predicted"/>
<dbReference type="RefSeq" id="WP_188481071.1">
    <property type="nucleotide sequence ID" value="NZ_BMFC01000002.1"/>
</dbReference>
<name>A0ABQ1KH81_9RHOB</name>
<dbReference type="Proteomes" id="UP000645462">
    <property type="component" value="Unassembled WGS sequence"/>
</dbReference>
<accession>A0ABQ1KH81</accession>
<dbReference type="EMBL" id="BMFC01000002">
    <property type="protein sequence ID" value="GGB96974.1"/>
    <property type="molecule type" value="Genomic_DNA"/>
</dbReference>
<keyword evidence="2" id="KW-1185">Reference proteome</keyword>
<sequence>MFGKRNHRMRAFSTCHAAVLAVFIVLAHLLSLVSPGARLQASDQNVNVPVHPANAVPCEQTSESVSTEGCVVLLKTTQDEADRLVPLRFGLRL</sequence>
<reference evidence="2" key="1">
    <citation type="journal article" date="2019" name="Int. J. Syst. Evol. Microbiol.">
        <title>The Global Catalogue of Microorganisms (GCM) 10K type strain sequencing project: providing services to taxonomists for standard genome sequencing and annotation.</title>
        <authorList>
            <consortium name="The Broad Institute Genomics Platform"/>
            <consortium name="The Broad Institute Genome Sequencing Center for Infectious Disease"/>
            <person name="Wu L."/>
            <person name="Ma J."/>
        </authorList>
    </citation>
    <scope>NUCLEOTIDE SEQUENCE [LARGE SCALE GENOMIC DNA]</scope>
    <source>
        <strain evidence="2">CGMCC 1.12478</strain>
    </source>
</reference>
<evidence type="ECO:0000313" key="1">
    <source>
        <dbReference type="EMBL" id="GGB96974.1"/>
    </source>
</evidence>
<organism evidence="1 2">
    <name type="scientific">Marivita lacus</name>
    <dbReference type="NCBI Taxonomy" id="1323742"/>
    <lineage>
        <taxon>Bacteria</taxon>
        <taxon>Pseudomonadati</taxon>
        <taxon>Pseudomonadota</taxon>
        <taxon>Alphaproteobacteria</taxon>
        <taxon>Rhodobacterales</taxon>
        <taxon>Roseobacteraceae</taxon>
        <taxon>Marivita</taxon>
    </lineage>
</organism>